<reference evidence="3 4" key="1">
    <citation type="journal article" date="2019" name="Sci. Rep.">
        <title>Orb-weaving spider Araneus ventricosus genome elucidates the spidroin gene catalogue.</title>
        <authorList>
            <person name="Kono N."/>
            <person name="Nakamura H."/>
            <person name="Ohtoshi R."/>
            <person name="Moran D.A.P."/>
            <person name="Shinohara A."/>
            <person name="Yoshida Y."/>
            <person name="Fujiwara M."/>
            <person name="Mori M."/>
            <person name="Tomita M."/>
            <person name="Arakawa K."/>
        </authorList>
    </citation>
    <scope>NUCLEOTIDE SEQUENCE [LARGE SCALE GENOMIC DNA]</scope>
</reference>
<dbReference type="SUPFAM" id="SSF53098">
    <property type="entry name" value="Ribonuclease H-like"/>
    <property type="match status" value="1"/>
</dbReference>
<accession>A0A4Y2SDT6</accession>
<dbReference type="OrthoDB" id="6149201at2759"/>
<dbReference type="PROSITE" id="PS50994">
    <property type="entry name" value="INTEGRASE"/>
    <property type="match status" value="1"/>
</dbReference>
<feature type="domain" description="Integrase catalytic" evidence="2">
    <location>
        <begin position="9"/>
        <end position="176"/>
    </location>
</feature>
<dbReference type="PANTHER" id="PTHR37984:SF9">
    <property type="entry name" value="INTEGRASE CATALYTIC DOMAIN-CONTAINING PROTEIN"/>
    <property type="match status" value="1"/>
</dbReference>
<proteinExistence type="predicted"/>
<feature type="region of interest" description="Disordered" evidence="1">
    <location>
        <begin position="245"/>
        <end position="322"/>
    </location>
</feature>
<dbReference type="InterPro" id="IPR036397">
    <property type="entry name" value="RNaseH_sf"/>
</dbReference>
<sequence length="322" mass="36727">MLCVLAGNKQKRPWEVLGLDIFKYKNSWYLLISDYYSRYPEVARLDRLTSAEIINHCKSILSHHGIPDVVRSDNGSQFDPVKTVEFKDFAKSYGFTHISSSPKFSESNGLIEAAVKTIKARIKKSRDPYLALMAYRATPLENGFSPSELLMGRRITTTLPVAKTQLQPYSVNKKVLEAKEERRIEGQKTNYDNHHGVRNLDELDPGRNVWINDRRVTGKVLQKTPYPRSYLVQSVRRVYRRNRKHLIPSPDFRPEPEPEDDSDVTGYQHSPADADPGCPPLMSSPQSPKTYPERASSSTEASHDPYVTRSGRAVRPPERLDL</sequence>
<dbReference type="AlphaFoldDB" id="A0A4Y2SDT6"/>
<dbReference type="InterPro" id="IPR001584">
    <property type="entry name" value="Integrase_cat-core"/>
</dbReference>
<comment type="caution">
    <text evidence="3">The sequence shown here is derived from an EMBL/GenBank/DDBJ whole genome shotgun (WGS) entry which is preliminary data.</text>
</comment>
<dbReference type="InterPro" id="IPR050951">
    <property type="entry name" value="Retrovirus_Pol_polyprotein"/>
</dbReference>
<dbReference type="FunFam" id="3.30.420.10:FF:000063">
    <property type="entry name" value="Retrovirus-related Pol polyprotein from transposon 297-like Protein"/>
    <property type="match status" value="1"/>
</dbReference>
<dbReference type="GO" id="GO:0003676">
    <property type="term" value="F:nucleic acid binding"/>
    <property type="evidence" value="ECO:0007669"/>
    <property type="project" value="InterPro"/>
</dbReference>
<name>A0A4Y2SDT6_ARAVE</name>
<dbReference type="Proteomes" id="UP000499080">
    <property type="component" value="Unassembled WGS sequence"/>
</dbReference>
<organism evidence="3 4">
    <name type="scientific">Araneus ventricosus</name>
    <name type="common">Orbweaver spider</name>
    <name type="synonym">Epeira ventricosa</name>
    <dbReference type="NCBI Taxonomy" id="182803"/>
    <lineage>
        <taxon>Eukaryota</taxon>
        <taxon>Metazoa</taxon>
        <taxon>Ecdysozoa</taxon>
        <taxon>Arthropoda</taxon>
        <taxon>Chelicerata</taxon>
        <taxon>Arachnida</taxon>
        <taxon>Araneae</taxon>
        <taxon>Araneomorphae</taxon>
        <taxon>Entelegynae</taxon>
        <taxon>Araneoidea</taxon>
        <taxon>Araneidae</taxon>
        <taxon>Araneus</taxon>
    </lineage>
</organism>
<protein>
    <recommendedName>
        <fullName evidence="2">Integrase catalytic domain-containing protein</fullName>
    </recommendedName>
</protein>
<dbReference type="GO" id="GO:0015074">
    <property type="term" value="P:DNA integration"/>
    <property type="evidence" value="ECO:0007669"/>
    <property type="project" value="InterPro"/>
</dbReference>
<evidence type="ECO:0000256" key="1">
    <source>
        <dbReference type="SAM" id="MobiDB-lite"/>
    </source>
</evidence>
<feature type="compositionally biased region" description="Polar residues" evidence="1">
    <location>
        <begin position="283"/>
        <end position="300"/>
    </location>
</feature>
<evidence type="ECO:0000313" key="4">
    <source>
        <dbReference type="Proteomes" id="UP000499080"/>
    </source>
</evidence>
<keyword evidence="4" id="KW-1185">Reference proteome</keyword>
<evidence type="ECO:0000313" key="3">
    <source>
        <dbReference type="EMBL" id="GBN86394.1"/>
    </source>
</evidence>
<dbReference type="InterPro" id="IPR012337">
    <property type="entry name" value="RNaseH-like_sf"/>
</dbReference>
<dbReference type="Gene3D" id="3.30.420.10">
    <property type="entry name" value="Ribonuclease H-like superfamily/Ribonuclease H"/>
    <property type="match status" value="1"/>
</dbReference>
<gene>
    <name evidence="3" type="ORF">AVEN_109078_1</name>
</gene>
<dbReference type="PANTHER" id="PTHR37984">
    <property type="entry name" value="PROTEIN CBG26694"/>
    <property type="match status" value="1"/>
</dbReference>
<dbReference type="EMBL" id="BGPR01021264">
    <property type="protein sequence ID" value="GBN86394.1"/>
    <property type="molecule type" value="Genomic_DNA"/>
</dbReference>
<evidence type="ECO:0000259" key="2">
    <source>
        <dbReference type="PROSITE" id="PS50994"/>
    </source>
</evidence>
<feature type="region of interest" description="Disordered" evidence="1">
    <location>
        <begin position="183"/>
        <end position="203"/>
    </location>
</feature>